<accession>A0A8D8Y9M9</accession>
<sequence>MQDFHLSFRLKVQHGDNLKQVTSDNFFLLQNDTMRHYGQVHDENYHRSKIVEVAFFLFKFHLDDGFPHVSCLDNVLSPLLDLPLAWITYSRPSLCFKRTFNVCTKRQRNLNP</sequence>
<protein>
    <submittedName>
        <fullName evidence="1">Uncharacterized protein</fullName>
    </submittedName>
</protein>
<dbReference type="EMBL" id="HBUF01367454">
    <property type="protein sequence ID" value="CAG6724354.1"/>
    <property type="molecule type" value="Transcribed_RNA"/>
</dbReference>
<evidence type="ECO:0000313" key="1">
    <source>
        <dbReference type="EMBL" id="CAG6724354.1"/>
    </source>
</evidence>
<proteinExistence type="predicted"/>
<dbReference type="AlphaFoldDB" id="A0A8D8Y9M9"/>
<organism evidence="1">
    <name type="scientific">Cacopsylla melanoneura</name>
    <dbReference type="NCBI Taxonomy" id="428564"/>
    <lineage>
        <taxon>Eukaryota</taxon>
        <taxon>Metazoa</taxon>
        <taxon>Ecdysozoa</taxon>
        <taxon>Arthropoda</taxon>
        <taxon>Hexapoda</taxon>
        <taxon>Insecta</taxon>
        <taxon>Pterygota</taxon>
        <taxon>Neoptera</taxon>
        <taxon>Paraneoptera</taxon>
        <taxon>Hemiptera</taxon>
        <taxon>Sternorrhyncha</taxon>
        <taxon>Psylloidea</taxon>
        <taxon>Psyllidae</taxon>
        <taxon>Psyllinae</taxon>
        <taxon>Cacopsylla</taxon>
    </lineage>
</organism>
<name>A0A8D8Y9M9_9HEMI</name>
<reference evidence="1" key="1">
    <citation type="submission" date="2021-05" db="EMBL/GenBank/DDBJ databases">
        <authorList>
            <person name="Alioto T."/>
            <person name="Alioto T."/>
            <person name="Gomez Garrido J."/>
        </authorList>
    </citation>
    <scope>NUCLEOTIDE SEQUENCE</scope>
</reference>